<feature type="region of interest" description="Disordered" evidence="1">
    <location>
        <begin position="1"/>
        <end position="46"/>
    </location>
</feature>
<dbReference type="RefSeq" id="YP_010359914.1">
    <property type="nucleotide sequence ID" value="NC_062778.1"/>
</dbReference>
<keyword evidence="3" id="KW-1185">Reference proteome</keyword>
<dbReference type="EMBL" id="MZ130488">
    <property type="protein sequence ID" value="QWM90342.1"/>
    <property type="molecule type" value="Genomic_DNA"/>
</dbReference>
<proteinExistence type="predicted"/>
<feature type="compositionally biased region" description="Polar residues" evidence="1">
    <location>
        <begin position="31"/>
        <end position="43"/>
    </location>
</feature>
<accession>A0AAE7V4M4</accession>
<dbReference type="Proteomes" id="UP000827442">
    <property type="component" value="Segment"/>
</dbReference>
<evidence type="ECO:0000313" key="2">
    <source>
        <dbReference type="EMBL" id="QWM90342.1"/>
    </source>
</evidence>
<sequence length="158" mass="17950">METKVAKKSVEPKNDESKVYIGQEKIKDSNATEQENTPTNSKGRTIKNIPNHITELALIVKNNAQIRRYTAIAIINYLCQKGEISKISAEEQAKGKGNYVNFLWDKFTVKSNGLSRDYRYTEKFFITALIGSFTSFAANSKEVIINFLKEENADFNIE</sequence>
<organism evidence="2 3">
    <name type="scientific">uncultured phage cr17_1</name>
    <dbReference type="NCBI Taxonomy" id="2986404"/>
    <lineage>
        <taxon>Viruses</taxon>
        <taxon>Duplodnaviria</taxon>
        <taxon>Heunggongvirae</taxon>
        <taxon>Uroviricota</taxon>
        <taxon>Caudoviricetes</taxon>
        <taxon>Crassvirales</taxon>
        <taxon>Intestiviridae</taxon>
        <taxon>Crudevirinae</taxon>
        <taxon>Endlipuvirus</taxon>
        <taxon>Endlipuvirus intestinihominis</taxon>
    </lineage>
</organism>
<evidence type="ECO:0000256" key="1">
    <source>
        <dbReference type="SAM" id="MobiDB-lite"/>
    </source>
</evidence>
<protein>
    <submittedName>
        <fullName evidence="2">Uncharacterized protein</fullName>
    </submittedName>
</protein>
<gene>
    <name evidence="2" type="primary">gp_25605</name>
</gene>
<name>A0AAE7V4M4_9CAUD</name>
<feature type="compositionally biased region" description="Basic and acidic residues" evidence="1">
    <location>
        <begin position="1"/>
        <end position="30"/>
    </location>
</feature>
<reference evidence="2 3" key="1">
    <citation type="submission" date="2021-04" db="EMBL/GenBank/DDBJ databases">
        <authorList>
            <person name="Shkoporov A.N."/>
            <person name="Stockdale S.R."/>
            <person name="Guerin E."/>
            <person name="Ross R.P."/>
            <person name="Hill C."/>
        </authorList>
    </citation>
    <scope>NUCLEOTIDE SEQUENCE [LARGE SCALE GENOMIC DNA]</scope>
    <source>
        <strain evidence="3">cr17_1</strain>
    </source>
</reference>
<dbReference type="KEGG" id="vg:75691625"/>
<dbReference type="GeneID" id="75691625"/>
<evidence type="ECO:0000313" key="3">
    <source>
        <dbReference type="Proteomes" id="UP000827442"/>
    </source>
</evidence>